<dbReference type="AlphaFoldDB" id="A0A9D1MFF4"/>
<dbReference type="Proteomes" id="UP000824081">
    <property type="component" value="Unassembled WGS sequence"/>
</dbReference>
<dbReference type="InterPro" id="IPR020988">
    <property type="entry name" value="Pept_U32_collagenase"/>
</dbReference>
<dbReference type="PANTHER" id="PTHR30217:SF10">
    <property type="entry name" value="23S RRNA 5-HYDROXYCYTIDINE C2501 SYNTHASE"/>
    <property type="match status" value="1"/>
</dbReference>
<gene>
    <name evidence="2" type="ORF">IAC57_03705</name>
</gene>
<comment type="caution">
    <text evidence="2">The sequence shown here is derived from an EMBL/GenBank/DDBJ whole genome shotgun (WGS) entry which is preliminary data.</text>
</comment>
<dbReference type="PANTHER" id="PTHR30217">
    <property type="entry name" value="PEPTIDASE U32 FAMILY"/>
    <property type="match status" value="1"/>
</dbReference>
<proteinExistence type="predicted"/>
<reference evidence="2" key="1">
    <citation type="submission" date="2020-10" db="EMBL/GenBank/DDBJ databases">
        <authorList>
            <person name="Gilroy R."/>
        </authorList>
    </citation>
    <scope>NUCLEOTIDE SEQUENCE</scope>
    <source>
        <strain evidence="2">11687</strain>
    </source>
</reference>
<organism evidence="2 3">
    <name type="scientific">Candidatus Scatosoma pullistercoris</name>
    <dbReference type="NCBI Taxonomy" id="2840934"/>
    <lineage>
        <taxon>Bacteria</taxon>
        <taxon>Bacillati</taxon>
        <taxon>Bacillota</taxon>
        <taxon>Clostridia</taxon>
        <taxon>Candidatus Scatosoma</taxon>
    </lineage>
</organism>
<dbReference type="Pfam" id="PF01136">
    <property type="entry name" value="Peptidase_U32"/>
    <property type="match status" value="1"/>
</dbReference>
<feature type="domain" description="Peptidase U32 collagenase" evidence="1">
    <location>
        <begin position="380"/>
        <end position="492"/>
    </location>
</feature>
<evidence type="ECO:0000259" key="1">
    <source>
        <dbReference type="Pfam" id="PF12392"/>
    </source>
</evidence>
<dbReference type="InterPro" id="IPR001539">
    <property type="entry name" value="Peptidase_U32"/>
</dbReference>
<reference evidence="2" key="2">
    <citation type="journal article" date="2021" name="PeerJ">
        <title>Extensive microbial diversity within the chicken gut microbiome revealed by metagenomics and culture.</title>
        <authorList>
            <person name="Gilroy R."/>
            <person name="Ravi A."/>
            <person name="Getino M."/>
            <person name="Pursley I."/>
            <person name="Horton D.L."/>
            <person name="Alikhan N.F."/>
            <person name="Baker D."/>
            <person name="Gharbi K."/>
            <person name="Hall N."/>
            <person name="Watson M."/>
            <person name="Adriaenssens E.M."/>
            <person name="Foster-Nyarko E."/>
            <person name="Jarju S."/>
            <person name="Secka A."/>
            <person name="Antonio M."/>
            <person name="Oren A."/>
            <person name="Chaudhuri R.R."/>
            <person name="La Ragione R."/>
            <person name="Hildebrand F."/>
            <person name="Pallen M.J."/>
        </authorList>
    </citation>
    <scope>NUCLEOTIDE SEQUENCE</scope>
    <source>
        <strain evidence="2">11687</strain>
    </source>
</reference>
<sequence length="776" mass="84912">MSDKIITSDIVRRGEILAPAGDAACAEAAIRAGADAIYLGFSSFSARAGAENFGEEGLCEILRSAHLRGVKVYVAMNTLIREEETESFFKTLVKVWNLGADAIILQDILLGKYIHSRCPEIVLHLSTQAGACNTYGAEFAKECGFSRVILARETPLSEIGKISGILETEVFVQGALCTCFSGQCYFSSFAGGNSGNRGRCKQPCRKRYAYDRPGYESYSYALSLSDLCVGDGVDALRKAGVFSFKIEGRMRRAEYVAAAVRYYRGLFDGADKSAQKERLSDLKRTYNRGDYTKGLAFGQDSRLLSRAVQGHLGEKIGEVIGEARGKRGEFAVRSTFYPESGDAFKILREGAEIGGARFSRNSESGFFVFSSSRLSRGDEVFVTTDHAVSRRVLSRERTLPVTVSLNFSEGCRTEAVLRTEDGTEYRFQSEEVASPALSAPLTEEAVKDCFLKTDRFPLDIRFGSIRLGNVFFAKSRLNAFRRNVYEQFCLKRAQSGNTICDDTALTNDLSEFSEIYSAAGSCPAGKTGAENGELINSGKVAVQGKTKKLRAVILSDLSDLGRLPADIVIFKPDDYSAPLPEAFVKGGYEKYLYLPAFSTETDLVRAAELVRSSGLDGIYGENYGAVPFARECGCKLFAGTGFNLTNPIAVGELLKEPSICRFALSKELASSEQRRLAAPGAFVLSGGGIKLMDLCYCPFGKTCSGCDKKRVYHLTDEAGRVFPVRRYRSAEGQCRFEIYNCAELPDEIPENAGALFDRTLPPSGNYTSGHRNQSFL</sequence>
<dbReference type="Pfam" id="PF12392">
    <property type="entry name" value="DUF3656"/>
    <property type="match status" value="1"/>
</dbReference>
<protein>
    <submittedName>
        <fullName evidence="2">U32 family peptidase</fullName>
    </submittedName>
</protein>
<dbReference type="InterPro" id="IPR051454">
    <property type="entry name" value="RNA/ubiquinone_mod_enzymes"/>
</dbReference>
<evidence type="ECO:0000313" key="2">
    <source>
        <dbReference type="EMBL" id="HIU59189.1"/>
    </source>
</evidence>
<accession>A0A9D1MFF4</accession>
<name>A0A9D1MFF4_9FIRM</name>
<evidence type="ECO:0000313" key="3">
    <source>
        <dbReference type="Proteomes" id="UP000824081"/>
    </source>
</evidence>
<dbReference type="EMBL" id="DVMZ01000099">
    <property type="protein sequence ID" value="HIU59189.1"/>
    <property type="molecule type" value="Genomic_DNA"/>
</dbReference>